<name>B9ESL5_PROMM</name>
<gene>
    <name evidence="1" type="ordered locus">PMT_2842</name>
</gene>
<reference evidence="1 2" key="1">
    <citation type="journal article" date="2003" name="Nature">
        <title>Genome divergence in two Prochlorococcus ecotypes reflects oceanic niche differentiation.</title>
        <authorList>
            <person name="Rocap G."/>
            <person name="Larimer F.W."/>
            <person name="Lamerdin J.E."/>
            <person name="Malfatti S."/>
            <person name="Chain P."/>
            <person name="Ahlgren N.A."/>
            <person name="Arellano A."/>
            <person name="Coleman M."/>
            <person name="Hauser L."/>
            <person name="Hess W.R."/>
            <person name="Johnson Z.I."/>
            <person name="Land M.L."/>
            <person name="Lindell D."/>
            <person name="Post A.F."/>
            <person name="Regala W."/>
            <person name="Shah M."/>
            <person name="Shaw S.L."/>
            <person name="Steglich C."/>
            <person name="Sullivan M.B."/>
            <person name="Ting C.S."/>
            <person name="Tolonen A."/>
            <person name="Webb E.A."/>
            <person name="Zinser E.R."/>
            <person name="Chisholm S.W."/>
        </authorList>
    </citation>
    <scope>NUCLEOTIDE SEQUENCE [LARGE SCALE GENOMIC DNA]</scope>
    <source>
        <strain evidence="2">MIT 9313</strain>
    </source>
</reference>
<dbReference type="AlphaFoldDB" id="B9ESL5"/>
<dbReference type="HOGENOM" id="CLU_3397959_0_0_3"/>
<proteinExistence type="predicted"/>
<dbReference type="Proteomes" id="UP000001423">
    <property type="component" value="Chromosome"/>
</dbReference>
<keyword evidence="2" id="KW-1185">Reference proteome</keyword>
<evidence type="ECO:0000313" key="2">
    <source>
        <dbReference type="Proteomes" id="UP000001423"/>
    </source>
</evidence>
<sequence length="31" mass="3534">MVYQRSMELRLGIALAVDRIACGEMFNDHPP</sequence>
<accession>B9ESL5</accession>
<evidence type="ECO:0000313" key="1">
    <source>
        <dbReference type="EMBL" id="CAX32361.1"/>
    </source>
</evidence>
<organism evidence="1 2">
    <name type="scientific">Prochlorococcus marinus (strain MIT 9313)</name>
    <dbReference type="NCBI Taxonomy" id="74547"/>
    <lineage>
        <taxon>Bacteria</taxon>
        <taxon>Bacillati</taxon>
        <taxon>Cyanobacteriota</taxon>
        <taxon>Cyanophyceae</taxon>
        <taxon>Synechococcales</taxon>
        <taxon>Prochlorococcaceae</taxon>
        <taxon>Prochlorococcus</taxon>
    </lineage>
</organism>
<protein>
    <submittedName>
        <fullName evidence="1">Uncharacterized protein</fullName>
    </submittedName>
</protein>
<dbReference type="KEGG" id="pmt:PMT_2842"/>
<dbReference type="EMBL" id="BX548175">
    <property type="protein sequence ID" value="CAX32361.1"/>
    <property type="molecule type" value="Genomic_DNA"/>
</dbReference>